<accession>A0A344LBE5</accession>
<keyword evidence="1" id="KW-0472">Membrane</keyword>
<reference evidence="2 3" key="1">
    <citation type="submission" date="2016-04" db="EMBL/GenBank/DDBJ databases">
        <title>Complete genome sequence and analysis of deep-sea sediment isolate, Amycolatopsis sp. WP1.</title>
        <authorList>
            <person name="Wang H."/>
            <person name="Chen S."/>
            <person name="Wu Q."/>
        </authorList>
    </citation>
    <scope>NUCLEOTIDE SEQUENCE [LARGE SCALE GENOMIC DNA]</scope>
    <source>
        <strain evidence="2 3">WP1</strain>
    </source>
</reference>
<dbReference type="AlphaFoldDB" id="A0A344LBE5"/>
<feature type="transmembrane region" description="Helical" evidence="1">
    <location>
        <begin position="53"/>
        <end position="73"/>
    </location>
</feature>
<feature type="transmembrane region" description="Helical" evidence="1">
    <location>
        <begin position="94"/>
        <end position="114"/>
    </location>
</feature>
<dbReference type="OrthoDB" id="3541120at2"/>
<feature type="transmembrane region" description="Helical" evidence="1">
    <location>
        <begin position="25"/>
        <end position="47"/>
    </location>
</feature>
<keyword evidence="3" id="KW-1185">Reference proteome</keyword>
<protein>
    <recommendedName>
        <fullName evidence="4">MFS transporter</fullName>
    </recommendedName>
</protein>
<sequence length="155" mass="17163">MPDRSELDQVAEARRRIAAHARFPVAYWVFYGVVLVLLAGLPIWMTWLRPADSTYVTWAIAAIGIGSAIYSWARRRRSGVHLAKRISAYPSARPSWLVGIGVTLAGFAGIYALVEHGQRGLAFLVLPVVALVVFVAQVKTRSAMYRDIEAGRVRL</sequence>
<name>A0A344LBE5_9PSEU</name>
<evidence type="ECO:0000313" key="3">
    <source>
        <dbReference type="Proteomes" id="UP000250434"/>
    </source>
</evidence>
<dbReference type="KEGG" id="aab:A4R43_25135"/>
<dbReference type="EMBL" id="CP015163">
    <property type="protein sequence ID" value="AXB45369.1"/>
    <property type="molecule type" value="Genomic_DNA"/>
</dbReference>
<gene>
    <name evidence="2" type="ORF">A4R43_25135</name>
</gene>
<evidence type="ECO:0000313" key="2">
    <source>
        <dbReference type="EMBL" id="AXB45369.1"/>
    </source>
</evidence>
<dbReference type="RefSeq" id="WP_113694602.1">
    <property type="nucleotide sequence ID" value="NZ_CP015163.1"/>
</dbReference>
<feature type="transmembrane region" description="Helical" evidence="1">
    <location>
        <begin position="120"/>
        <end position="138"/>
    </location>
</feature>
<organism evidence="2 3">
    <name type="scientific">Amycolatopsis albispora</name>
    <dbReference type="NCBI Taxonomy" id="1804986"/>
    <lineage>
        <taxon>Bacteria</taxon>
        <taxon>Bacillati</taxon>
        <taxon>Actinomycetota</taxon>
        <taxon>Actinomycetes</taxon>
        <taxon>Pseudonocardiales</taxon>
        <taxon>Pseudonocardiaceae</taxon>
        <taxon>Amycolatopsis</taxon>
    </lineage>
</organism>
<keyword evidence="1" id="KW-0812">Transmembrane</keyword>
<keyword evidence="1" id="KW-1133">Transmembrane helix</keyword>
<evidence type="ECO:0000256" key="1">
    <source>
        <dbReference type="SAM" id="Phobius"/>
    </source>
</evidence>
<proteinExistence type="predicted"/>
<evidence type="ECO:0008006" key="4">
    <source>
        <dbReference type="Google" id="ProtNLM"/>
    </source>
</evidence>
<dbReference type="Proteomes" id="UP000250434">
    <property type="component" value="Chromosome"/>
</dbReference>